<sequence>MGAKPSAREKTGDIEPAEKLLVMFRGAGYVTTEIYNSVLRTYAKAELMPLIIDERMEQDKVAMDEETRRLLRSTSKYPIGEVTTLMS</sequence>
<evidence type="ECO:0000313" key="1">
    <source>
        <dbReference type="EMBL" id="JAE32822.1"/>
    </source>
</evidence>
<proteinExistence type="predicted"/>
<name>A0A0A9H7V0_ARUDO</name>
<reference evidence="1" key="1">
    <citation type="submission" date="2014-09" db="EMBL/GenBank/DDBJ databases">
        <authorList>
            <person name="Magalhaes I.L.F."/>
            <person name="Oliveira U."/>
            <person name="Santos F.R."/>
            <person name="Vidigal T.H.D.A."/>
            <person name="Brescovit A.D."/>
            <person name="Santos A.J."/>
        </authorList>
    </citation>
    <scope>NUCLEOTIDE SEQUENCE</scope>
    <source>
        <tissue evidence="1">Shoot tissue taken approximately 20 cm above the soil surface</tissue>
    </source>
</reference>
<accession>A0A0A9H7V0</accession>
<organism evidence="1">
    <name type="scientific">Arundo donax</name>
    <name type="common">Giant reed</name>
    <name type="synonym">Donax arundinaceus</name>
    <dbReference type="NCBI Taxonomy" id="35708"/>
    <lineage>
        <taxon>Eukaryota</taxon>
        <taxon>Viridiplantae</taxon>
        <taxon>Streptophyta</taxon>
        <taxon>Embryophyta</taxon>
        <taxon>Tracheophyta</taxon>
        <taxon>Spermatophyta</taxon>
        <taxon>Magnoliopsida</taxon>
        <taxon>Liliopsida</taxon>
        <taxon>Poales</taxon>
        <taxon>Poaceae</taxon>
        <taxon>PACMAD clade</taxon>
        <taxon>Arundinoideae</taxon>
        <taxon>Arundineae</taxon>
        <taxon>Arundo</taxon>
    </lineage>
</organism>
<dbReference type="EMBL" id="GBRH01165074">
    <property type="protein sequence ID" value="JAE32822.1"/>
    <property type="molecule type" value="Transcribed_RNA"/>
</dbReference>
<dbReference type="AlphaFoldDB" id="A0A0A9H7V0"/>
<reference evidence="1" key="2">
    <citation type="journal article" date="2015" name="Data Brief">
        <title>Shoot transcriptome of the giant reed, Arundo donax.</title>
        <authorList>
            <person name="Barrero R.A."/>
            <person name="Guerrero F.D."/>
            <person name="Moolhuijzen P."/>
            <person name="Goolsby J.A."/>
            <person name="Tidwell J."/>
            <person name="Bellgard S.E."/>
            <person name="Bellgard M.I."/>
        </authorList>
    </citation>
    <scope>NUCLEOTIDE SEQUENCE</scope>
    <source>
        <tissue evidence="1">Shoot tissue taken approximately 20 cm above the soil surface</tissue>
    </source>
</reference>
<protein>
    <submittedName>
        <fullName evidence="1">Uncharacterized protein</fullName>
    </submittedName>
</protein>